<name>A0A2C9UBJ6_MANES</name>
<proteinExistence type="predicted"/>
<dbReference type="PANTHER" id="PTHR34807:SF6">
    <property type="entry name" value="MYB-CC TYPE TRANSCRIPTION FACTOR LHEQLE-CONTAINING DOMAIN-CONTAINING PROTEIN"/>
    <property type="match status" value="1"/>
</dbReference>
<accession>A0A2C9UBJ6</accession>
<sequence length="131" mass="15560">MLKNNMGQSQFIKEASFKLKQQNLLQDFLGLQKDFVSKKRKLQMTKQKRDILLAEVRFLRQRHKYLMAMQWHNLQQAQEPIPPQNSSMQTEDVGKLWRTETKLKNGIINGKRVKKKISWKDQSTVMKCGRN</sequence>
<protein>
    <submittedName>
        <fullName evidence="1">Uncharacterized protein</fullName>
    </submittedName>
</protein>
<dbReference type="AlphaFoldDB" id="A0A2C9UBJ6"/>
<gene>
    <name evidence="1" type="ORF">MANES_16G130300</name>
</gene>
<dbReference type="PANTHER" id="PTHR34807">
    <property type="entry name" value="OS08G0270800 PROTEIN"/>
    <property type="match status" value="1"/>
</dbReference>
<dbReference type="OrthoDB" id="1295445at2759"/>
<evidence type="ECO:0000313" key="1">
    <source>
        <dbReference type="EMBL" id="OAY27496.1"/>
    </source>
</evidence>
<dbReference type="EMBL" id="CM004402">
    <property type="protein sequence ID" value="OAY27496.1"/>
    <property type="molecule type" value="Genomic_DNA"/>
</dbReference>
<organism evidence="1">
    <name type="scientific">Manihot esculenta</name>
    <name type="common">Cassava</name>
    <name type="synonym">Jatropha manihot</name>
    <dbReference type="NCBI Taxonomy" id="3983"/>
    <lineage>
        <taxon>Eukaryota</taxon>
        <taxon>Viridiplantae</taxon>
        <taxon>Streptophyta</taxon>
        <taxon>Embryophyta</taxon>
        <taxon>Tracheophyta</taxon>
        <taxon>Spermatophyta</taxon>
        <taxon>Magnoliopsida</taxon>
        <taxon>eudicotyledons</taxon>
        <taxon>Gunneridae</taxon>
        <taxon>Pentapetalae</taxon>
        <taxon>rosids</taxon>
        <taxon>fabids</taxon>
        <taxon>Malpighiales</taxon>
        <taxon>Euphorbiaceae</taxon>
        <taxon>Crotonoideae</taxon>
        <taxon>Manihoteae</taxon>
        <taxon>Manihot</taxon>
    </lineage>
</organism>
<reference evidence="1" key="1">
    <citation type="submission" date="2016-02" db="EMBL/GenBank/DDBJ databases">
        <title>WGS assembly of Manihot esculenta.</title>
        <authorList>
            <person name="Bredeson J.V."/>
            <person name="Prochnik S.E."/>
            <person name="Lyons J.B."/>
            <person name="Schmutz J."/>
            <person name="Grimwood J."/>
            <person name="Vrebalov J."/>
            <person name="Bart R.S."/>
            <person name="Amuge T."/>
            <person name="Ferguson M.E."/>
            <person name="Green R."/>
            <person name="Putnam N."/>
            <person name="Stites J."/>
            <person name="Rounsley S."/>
            <person name="Rokhsar D.S."/>
        </authorList>
    </citation>
    <scope>NUCLEOTIDE SEQUENCE [LARGE SCALE GENOMIC DNA]</scope>
    <source>
        <tissue evidence="1">Leaf</tissue>
    </source>
</reference>